<keyword evidence="2" id="KW-1185">Reference proteome</keyword>
<name>A0A1H6F717_9GAMM</name>
<evidence type="ECO:0000313" key="1">
    <source>
        <dbReference type="EMBL" id="SEH05099.1"/>
    </source>
</evidence>
<accession>A0A1H6F717</accession>
<dbReference type="AlphaFoldDB" id="A0A1H6F717"/>
<dbReference type="EMBL" id="FMSV02000156">
    <property type="protein sequence ID" value="SEH05099.1"/>
    <property type="molecule type" value="Genomic_DNA"/>
</dbReference>
<proteinExistence type="predicted"/>
<dbReference type="Proteomes" id="UP000236724">
    <property type="component" value="Unassembled WGS sequence"/>
</dbReference>
<organism evidence="1 2">
    <name type="scientific">Candidatus Venteria ishoeyi</name>
    <dbReference type="NCBI Taxonomy" id="1899563"/>
    <lineage>
        <taxon>Bacteria</taxon>
        <taxon>Pseudomonadati</taxon>
        <taxon>Pseudomonadota</taxon>
        <taxon>Gammaproteobacteria</taxon>
        <taxon>Thiotrichales</taxon>
        <taxon>Thiotrichaceae</taxon>
        <taxon>Venteria</taxon>
    </lineage>
</organism>
<evidence type="ECO:0000313" key="2">
    <source>
        <dbReference type="Proteomes" id="UP000236724"/>
    </source>
</evidence>
<reference evidence="1 2" key="1">
    <citation type="submission" date="2016-10" db="EMBL/GenBank/DDBJ databases">
        <authorList>
            <person name="de Groot N.N."/>
        </authorList>
    </citation>
    <scope>NUCLEOTIDE SEQUENCE [LARGE SCALE GENOMIC DNA]</scope>
    <source>
        <strain evidence="1">MBHS1</strain>
    </source>
</reference>
<dbReference type="RefSeq" id="WP_177428233.1">
    <property type="nucleotide sequence ID" value="NZ_FMSV02000156.1"/>
</dbReference>
<protein>
    <submittedName>
        <fullName evidence="1">Uncharacterized protein</fullName>
    </submittedName>
</protein>
<gene>
    <name evidence="1" type="ORF">MBHS_00952</name>
</gene>
<sequence length="56" mass="6233">MTESGVQISNASENALNIDGSTKTYNQNDQNVTLTLSVEDKKSPFTQEVFAYYRAI</sequence>